<comment type="caution">
    <text evidence="3">The sequence shown here is derived from an EMBL/GenBank/DDBJ whole genome shotgun (WGS) entry which is preliminary data.</text>
</comment>
<name>A0A5C5XXE9_9PLAN</name>
<evidence type="ECO:0000313" key="3">
    <source>
        <dbReference type="EMBL" id="TWT68017.1"/>
    </source>
</evidence>
<dbReference type="EMBL" id="SJPL01000001">
    <property type="protein sequence ID" value="TWT68017.1"/>
    <property type="molecule type" value="Genomic_DNA"/>
</dbReference>
<evidence type="ECO:0000256" key="2">
    <source>
        <dbReference type="SAM" id="Phobius"/>
    </source>
</evidence>
<evidence type="ECO:0000313" key="4">
    <source>
        <dbReference type="Proteomes" id="UP000317238"/>
    </source>
</evidence>
<feature type="transmembrane region" description="Helical" evidence="2">
    <location>
        <begin position="74"/>
        <end position="101"/>
    </location>
</feature>
<feature type="compositionally biased region" description="Basic and acidic residues" evidence="1">
    <location>
        <begin position="7"/>
        <end position="31"/>
    </location>
</feature>
<dbReference type="OrthoDB" id="291342at2"/>
<proteinExistence type="predicted"/>
<reference evidence="3 4" key="1">
    <citation type="submission" date="2019-02" db="EMBL/GenBank/DDBJ databases">
        <title>Deep-cultivation of Planctomycetes and their phenomic and genomic characterization uncovers novel biology.</title>
        <authorList>
            <person name="Wiegand S."/>
            <person name="Jogler M."/>
            <person name="Boedeker C."/>
            <person name="Pinto D."/>
            <person name="Vollmers J."/>
            <person name="Rivas-Marin E."/>
            <person name="Kohn T."/>
            <person name="Peeters S.H."/>
            <person name="Heuer A."/>
            <person name="Rast P."/>
            <person name="Oberbeckmann S."/>
            <person name="Bunk B."/>
            <person name="Jeske O."/>
            <person name="Meyerdierks A."/>
            <person name="Storesund J.E."/>
            <person name="Kallscheuer N."/>
            <person name="Luecker S."/>
            <person name="Lage O.M."/>
            <person name="Pohl T."/>
            <person name="Merkel B.J."/>
            <person name="Hornburger P."/>
            <person name="Mueller R.-W."/>
            <person name="Bruemmer F."/>
            <person name="Labrenz M."/>
            <person name="Spormann A.M."/>
            <person name="Op Den Camp H."/>
            <person name="Overmann J."/>
            <person name="Amann R."/>
            <person name="Jetten M.S.M."/>
            <person name="Mascher T."/>
            <person name="Medema M.H."/>
            <person name="Devos D.P."/>
            <person name="Kaster A.-K."/>
            <person name="Ovreas L."/>
            <person name="Rohde M."/>
            <person name="Galperin M.Y."/>
            <person name="Jogler C."/>
        </authorList>
    </citation>
    <scope>NUCLEOTIDE SEQUENCE [LARGE SCALE GENOMIC DNA]</scope>
    <source>
        <strain evidence="3 4">Pan14r</strain>
    </source>
</reference>
<feature type="transmembrane region" description="Helical" evidence="2">
    <location>
        <begin position="51"/>
        <end position="68"/>
    </location>
</feature>
<feature type="region of interest" description="Disordered" evidence="1">
    <location>
        <begin position="120"/>
        <end position="139"/>
    </location>
</feature>
<accession>A0A5C5XXE9</accession>
<feature type="region of interest" description="Disordered" evidence="1">
    <location>
        <begin position="1"/>
        <end position="32"/>
    </location>
</feature>
<dbReference type="Proteomes" id="UP000317238">
    <property type="component" value="Unassembled WGS sequence"/>
</dbReference>
<organism evidence="3 4">
    <name type="scientific">Crateriforma conspicua</name>
    <dbReference type="NCBI Taxonomy" id="2527996"/>
    <lineage>
        <taxon>Bacteria</taxon>
        <taxon>Pseudomonadati</taxon>
        <taxon>Planctomycetota</taxon>
        <taxon>Planctomycetia</taxon>
        <taxon>Planctomycetales</taxon>
        <taxon>Planctomycetaceae</taxon>
        <taxon>Crateriforma</taxon>
    </lineage>
</organism>
<keyword evidence="2" id="KW-0472">Membrane</keyword>
<keyword evidence="2" id="KW-0812">Transmembrane</keyword>
<dbReference type="RefSeq" id="WP_145297329.1">
    <property type="nucleotide sequence ID" value="NZ_CP036319.1"/>
</dbReference>
<keyword evidence="2" id="KW-1133">Transmembrane helix</keyword>
<gene>
    <name evidence="3" type="ORF">Pan14r_02550</name>
</gene>
<keyword evidence="4" id="KW-1185">Reference proteome</keyword>
<evidence type="ECO:0000256" key="1">
    <source>
        <dbReference type="SAM" id="MobiDB-lite"/>
    </source>
</evidence>
<protein>
    <submittedName>
        <fullName evidence="3">Uncharacterized protein</fullName>
    </submittedName>
</protein>
<sequence>MEPTAPTHDDRVVGPSDDSPHHHGEPDRGDGAIEASFQPIQRSRLVPQISIRWLFAATLVGAILYAIARQAGEGVAIAIAFMSVAGYLAAFFATLGLFFLIAWSFAVFFRREDPDALVGSPFADGQLPPQWLPPRDRSS</sequence>
<dbReference type="AlphaFoldDB" id="A0A5C5XXE9"/>